<dbReference type="RefSeq" id="XP_052756874.1">
    <property type="nucleotide sequence ID" value="XM_052900914.1"/>
</dbReference>
<protein>
    <submittedName>
        <fullName evidence="5">Integrator complex subunit 2</fullName>
    </submittedName>
</protein>
<sequence length="1127" mass="126099">MDNDTTVFLKPVLPHVFKAIKNVDIDTLMKCSPDEIRPIIPCLVRMALISPLDVTRYCTEAKKDILTLLSGIDLVNFIVSLLSIEFHTLEVDLKKEQQMRQKNGSQCTESFLIQKIVIGIANDFERSDSARRVRLVLSEILQMQAQLIEYNQNKNTNVECTIKPSELFDNDVYLEEITDVICISLAELPNLLNICDVVEVLLHVNKGPIIISWVVANMPDTLQEVAESLVVNAERGEEGGIRAKTLATLCDACPYIAAAVRSKAAAVSRLPSLIINLTLTHHQDDLVSFMSGLLLGSDQTTRAWFATFLRNSHKRGKGDGHTSLTKLRLELLNRLKEATAGVNASALLRLYCALRGIAGIKFQDDEVAGLLRLVTQKPPPTPAGVRFVSLSLCMILACPSLMAAPEHEKRAIEWVQWLVKEEAYFESNSGVTASFGEMLLLIAIHFHSGQLTAVGELVCATLGMRVPVRPNGLARIKQAFTQEIFTEQVVTAHAVKVPVTANLNSNIAGYLPVHCIHQLLKSRAFSKHKVPIKNWIYSQICNCTAPLHPVMPALVEVYVNSILVINNKGTNEYVNKPITEEEIRKVFRNSIFGANFDIQNKPFNPMEVDNGEASIEIDINKPTLASQLLLIYYLLLYEDVRLSNTATLIANGRKVKSYSSAFLSELPIKYLLHQAQKDQMSYGCLFSPLLRLLATHFPQLSLVDDWMDDQVFGDTCRHQVDVNLSEAAINEAFQSIEENPYKTGKILKAMLNKNPTDIWPFAEVFVKYFKSVLGDQVPRHIQELYREVWLRLNTVLPRCLWIMTINALLDINGNVKNVTITQENVLVDPLQVLRCDIRVFRCGPILKIILRILEASLAASRSQLSRHLLDKPLLEKSGQLNSDSEREELKNALVAAQESAALQILLEACLETSEDENKPELMWSLREVRSIICSFLHQVFISEPSLAKLVHFQGYPRELLSVTVQGIPSMHICLDFIPELLSQASLEKQIFAVDLVSHLSIQYALPKAMSIARLCINTLSTLLSVLPSDLRLELFQPILKSLVRICTAFPSLLEDITSLLLQLGRICESQASLGHCWNDTNILGEGAYVASDVQPKTKVLIAEVLCRDIKLTMSEIIQKALLNDKIY</sequence>
<gene>
    <name evidence="5" type="primary">LOC113516950</name>
</gene>
<dbReference type="InterPro" id="IPR026236">
    <property type="entry name" value="Int2_metazoa"/>
</dbReference>
<evidence type="ECO:0000256" key="2">
    <source>
        <dbReference type="ARBA" id="ARBA00006705"/>
    </source>
</evidence>
<reference evidence="5" key="1">
    <citation type="submission" date="2025-08" db="UniProtKB">
        <authorList>
            <consortium name="RefSeq"/>
        </authorList>
    </citation>
    <scope>IDENTIFICATION</scope>
    <source>
        <tissue evidence="5">Whole larvae</tissue>
    </source>
</reference>
<organism evidence="4 5">
    <name type="scientific">Galleria mellonella</name>
    <name type="common">Greater wax moth</name>
    <dbReference type="NCBI Taxonomy" id="7137"/>
    <lineage>
        <taxon>Eukaryota</taxon>
        <taxon>Metazoa</taxon>
        <taxon>Ecdysozoa</taxon>
        <taxon>Arthropoda</taxon>
        <taxon>Hexapoda</taxon>
        <taxon>Insecta</taxon>
        <taxon>Pterygota</taxon>
        <taxon>Neoptera</taxon>
        <taxon>Endopterygota</taxon>
        <taxon>Lepidoptera</taxon>
        <taxon>Glossata</taxon>
        <taxon>Ditrysia</taxon>
        <taxon>Pyraloidea</taxon>
        <taxon>Pyralidae</taxon>
        <taxon>Galleriinae</taxon>
        <taxon>Galleria</taxon>
    </lineage>
</organism>
<dbReference type="Pfam" id="PF14750">
    <property type="entry name" value="INTS2"/>
    <property type="match status" value="1"/>
</dbReference>
<accession>A0ABM3MZW3</accession>
<dbReference type="PRINTS" id="PR02105">
    <property type="entry name" value="INTSUBUNIT2"/>
</dbReference>
<comment type="similarity">
    <text evidence="2">Belongs to the Integrator subunit 2 family.</text>
</comment>
<evidence type="ECO:0000313" key="5">
    <source>
        <dbReference type="RefSeq" id="XP_052756874.1"/>
    </source>
</evidence>
<evidence type="ECO:0000256" key="3">
    <source>
        <dbReference type="ARBA" id="ARBA00023242"/>
    </source>
</evidence>
<dbReference type="PANTHER" id="PTHR28608">
    <property type="entry name" value="INTEGRATOR COMPLEX SUBUNIT 2"/>
    <property type="match status" value="1"/>
</dbReference>
<dbReference type="PANTHER" id="PTHR28608:SF1">
    <property type="entry name" value="INTEGRATOR COMPLEX SUBUNIT 2"/>
    <property type="match status" value="1"/>
</dbReference>
<comment type="subcellular location">
    <subcellularLocation>
        <location evidence="1">Nucleus</location>
    </subcellularLocation>
</comment>
<evidence type="ECO:0000313" key="4">
    <source>
        <dbReference type="Proteomes" id="UP001652740"/>
    </source>
</evidence>
<keyword evidence="3" id="KW-0539">Nucleus</keyword>
<keyword evidence="4" id="KW-1185">Reference proteome</keyword>
<evidence type="ECO:0000256" key="1">
    <source>
        <dbReference type="ARBA" id="ARBA00004123"/>
    </source>
</evidence>
<dbReference type="GeneID" id="113516950"/>
<dbReference type="InterPro" id="IPR029321">
    <property type="entry name" value="INTS2"/>
</dbReference>
<dbReference type="Proteomes" id="UP001652740">
    <property type="component" value="Unplaced"/>
</dbReference>
<name>A0ABM3MZW3_GALME</name>
<proteinExistence type="inferred from homology"/>